<dbReference type="InParanoid" id="F0X8Q6"/>
<evidence type="ECO:0000313" key="3">
    <source>
        <dbReference type="EMBL" id="EFX06034.1"/>
    </source>
</evidence>
<feature type="transmembrane region" description="Helical" evidence="2">
    <location>
        <begin position="483"/>
        <end position="503"/>
    </location>
</feature>
<feature type="transmembrane region" description="Helical" evidence="2">
    <location>
        <begin position="341"/>
        <end position="361"/>
    </location>
</feature>
<sequence length="680" mass="74605">MSTEFTFKVVMLRGRERRTIGFSQSEIAVLYDVRYDSRPVFSRHMRPFRLDDCDARFTAVAGVKQNTPALMSSRSPPMAQNATEYALVLPSWDQLNFSRNCTAFGQWLYSFITANSWDKQATFGGSVTLSLEMFDAAVPPDWSYLQNASDAQTATPDGRAAAATIYYGRVLQWFSANLFWSYNSTTASWDSSPSFSENVIWQPAVACPEHFCKAVAFTGNSDLSGIGVLISYLTEATLVTAYLICFTLSRAHRATRPHRRRHRHSRRHSHRHKRSVARAAARRLFDAVRGSLTGFLTNAMLFSSAILTAAVVMAAKQAGDNRSRQIGSQTIPTGSALYNPVLALLVGLFSVFPVAILNLLLPEHDGDDDHETSRPNTKTDFLPLLHRLRHQAATASFTHTLASFSRSIAGHPSGSRTSLRRVVLGILWGLAIAMVIVSPHSELDYTYRGVSSPADADDDNTFSDVLYVCDARGGLTYWHILDALPFLVVGVPLLWLGLTSVLYSRARQSPLHSPSAASPLPPLWTFASAWLCCVIMWVILISFVNLRGVIVKTAGSMDTDDEWAFGQVLAIATWAPVVADVIYLFVFGLEAGLAGTLPNDYTVRRIATTAVSQHVLSAPQSLYRKQQQLDVSLASASSSPYNQSGAKIVSAQQTSAERAISSTSASPQSQSAQKDPEKGR</sequence>
<gene>
    <name evidence="3" type="ORF">CMQ_4103</name>
</gene>
<dbReference type="OrthoDB" id="4582561at2759"/>
<reference evidence="3 4" key="1">
    <citation type="journal article" date="2011" name="Proc. Natl. Acad. Sci. U.S.A.">
        <title>Genome and transcriptome analyses of the mountain pine beetle-fungal symbiont Grosmannia clavigera, a lodgepole pine pathogen.</title>
        <authorList>
            <person name="DiGuistini S."/>
            <person name="Wang Y."/>
            <person name="Liao N.Y."/>
            <person name="Taylor G."/>
            <person name="Tanguay P."/>
            <person name="Feau N."/>
            <person name="Henrissat B."/>
            <person name="Chan S.K."/>
            <person name="Hesse-Orce U."/>
            <person name="Alamouti S.M."/>
            <person name="Tsui C.K.M."/>
            <person name="Docking R.T."/>
            <person name="Levasseur A."/>
            <person name="Haridas S."/>
            <person name="Robertson G."/>
            <person name="Birol I."/>
            <person name="Holt R.A."/>
            <person name="Marra M.A."/>
            <person name="Hamelin R.C."/>
            <person name="Hirst M."/>
            <person name="Jones S.J.M."/>
            <person name="Bohlmann J."/>
            <person name="Breuil C."/>
        </authorList>
    </citation>
    <scope>NUCLEOTIDE SEQUENCE [LARGE SCALE GENOMIC DNA]</scope>
    <source>
        <strain evidence="4">kw1407 / UAMH 11150</strain>
    </source>
</reference>
<proteinExistence type="predicted"/>
<evidence type="ECO:0000256" key="2">
    <source>
        <dbReference type="SAM" id="Phobius"/>
    </source>
</evidence>
<feature type="transmembrane region" description="Helical" evidence="2">
    <location>
        <begin position="564"/>
        <end position="586"/>
    </location>
</feature>
<dbReference type="GeneID" id="25977278"/>
<feature type="transmembrane region" description="Helical" evidence="2">
    <location>
        <begin position="523"/>
        <end position="544"/>
    </location>
</feature>
<feature type="compositionally biased region" description="Low complexity" evidence="1">
    <location>
        <begin position="659"/>
        <end position="673"/>
    </location>
</feature>
<feature type="compositionally biased region" description="Polar residues" evidence="1">
    <location>
        <begin position="636"/>
        <end position="656"/>
    </location>
</feature>
<accession>F0X8Q6</accession>
<feature type="region of interest" description="Disordered" evidence="1">
    <location>
        <begin position="636"/>
        <end position="680"/>
    </location>
</feature>
<keyword evidence="2" id="KW-1133">Transmembrane helix</keyword>
<dbReference type="STRING" id="655863.F0X8Q6"/>
<name>F0X8Q6_GROCL</name>
<dbReference type="AlphaFoldDB" id="F0X8Q6"/>
<evidence type="ECO:0000256" key="1">
    <source>
        <dbReference type="SAM" id="MobiDB-lite"/>
    </source>
</evidence>
<evidence type="ECO:0000313" key="4">
    <source>
        <dbReference type="Proteomes" id="UP000007796"/>
    </source>
</evidence>
<organism evidence="4">
    <name type="scientific">Grosmannia clavigera (strain kw1407 / UAMH 11150)</name>
    <name type="common">Blue stain fungus</name>
    <name type="synonym">Graphiocladiella clavigera</name>
    <dbReference type="NCBI Taxonomy" id="655863"/>
    <lineage>
        <taxon>Eukaryota</taxon>
        <taxon>Fungi</taxon>
        <taxon>Dikarya</taxon>
        <taxon>Ascomycota</taxon>
        <taxon>Pezizomycotina</taxon>
        <taxon>Sordariomycetes</taxon>
        <taxon>Sordariomycetidae</taxon>
        <taxon>Ophiostomatales</taxon>
        <taxon>Ophiostomataceae</taxon>
        <taxon>Leptographium</taxon>
    </lineage>
</organism>
<dbReference type="eggNOG" id="ENOG502SWQ9">
    <property type="taxonomic scope" value="Eukaryota"/>
</dbReference>
<dbReference type="RefSeq" id="XP_014175516.1">
    <property type="nucleotide sequence ID" value="XM_014320041.1"/>
</dbReference>
<feature type="transmembrane region" description="Helical" evidence="2">
    <location>
        <begin position="292"/>
        <end position="315"/>
    </location>
</feature>
<keyword evidence="2" id="KW-0472">Membrane</keyword>
<keyword evidence="2" id="KW-0812">Transmembrane</keyword>
<feature type="transmembrane region" description="Helical" evidence="2">
    <location>
        <begin position="422"/>
        <end position="441"/>
    </location>
</feature>
<dbReference type="EMBL" id="GL629735">
    <property type="protein sequence ID" value="EFX06034.1"/>
    <property type="molecule type" value="Genomic_DNA"/>
</dbReference>
<keyword evidence="4" id="KW-1185">Reference proteome</keyword>
<protein>
    <submittedName>
        <fullName evidence="3">Uncharacterized protein</fullName>
    </submittedName>
</protein>
<dbReference type="HOGENOM" id="CLU_028419_0_0_1"/>
<dbReference type="Proteomes" id="UP000007796">
    <property type="component" value="Unassembled WGS sequence"/>
</dbReference>